<dbReference type="AlphaFoldDB" id="A0A401T218"/>
<reference evidence="2 3" key="1">
    <citation type="journal article" date="2018" name="Nat. Ecol. Evol.">
        <title>Shark genomes provide insights into elasmobranch evolution and the origin of vertebrates.</title>
        <authorList>
            <person name="Hara Y"/>
            <person name="Yamaguchi K"/>
            <person name="Onimaru K"/>
            <person name="Kadota M"/>
            <person name="Koyanagi M"/>
            <person name="Keeley SD"/>
            <person name="Tatsumi K"/>
            <person name="Tanaka K"/>
            <person name="Motone F"/>
            <person name="Kageyama Y"/>
            <person name="Nozu R"/>
            <person name="Adachi N"/>
            <person name="Nishimura O"/>
            <person name="Nakagawa R"/>
            <person name="Tanegashima C"/>
            <person name="Kiyatake I"/>
            <person name="Matsumoto R"/>
            <person name="Murakumo K"/>
            <person name="Nishida K"/>
            <person name="Terakita A"/>
            <person name="Kuratani S"/>
            <person name="Sato K"/>
            <person name="Hyodo S Kuraku.S."/>
        </authorList>
    </citation>
    <scope>NUCLEOTIDE SEQUENCE [LARGE SCALE GENOMIC DNA]</scope>
</reference>
<sequence length="218" mass="22247">MALVTLYQRRQQQSLPPPNGPSSPHHNSLDREAGTVTSHRGLSADLAECPLPGSAHLGSATAPPPRRGAHPEPRTPAPIPRGLGPTRSRSGLFLGSTIGRRISALAQPLSPVLGDGGPVAPPSRLGLSLPAAPGVLLPVVIPFPSPPLSRSFSGALAAPSPLPLPPGRLRYPRALSERATSRARGSGSTDLSPRKPGGGACRQGNLGAGCLSHGQATR</sequence>
<accession>A0A401T218</accession>
<keyword evidence="3" id="KW-1185">Reference proteome</keyword>
<dbReference type="Proteomes" id="UP000287033">
    <property type="component" value="Unassembled WGS sequence"/>
</dbReference>
<name>A0A401T218_CHIPU</name>
<gene>
    <name evidence="2" type="ORF">chiPu_0015182</name>
</gene>
<protein>
    <submittedName>
        <fullName evidence="2">Uncharacterized protein</fullName>
    </submittedName>
</protein>
<evidence type="ECO:0000313" key="2">
    <source>
        <dbReference type="EMBL" id="GCC36685.1"/>
    </source>
</evidence>
<organism evidence="2 3">
    <name type="scientific">Chiloscyllium punctatum</name>
    <name type="common">Brownbanded bambooshark</name>
    <name type="synonym">Hemiscyllium punctatum</name>
    <dbReference type="NCBI Taxonomy" id="137246"/>
    <lineage>
        <taxon>Eukaryota</taxon>
        <taxon>Metazoa</taxon>
        <taxon>Chordata</taxon>
        <taxon>Craniata</taxon>
        <taxon>Vertebrata</taxon>
        <taxon>Chondrichthyes</taxon>
        <taxon>Elasmobranchii</taxon>
        <taxon>Galeomorphii</taxon>
        <taxon>Galeoidea</taxon>
        <taxon>Orectolobiformes</taxon>
        <taxon>Hemiscylliidae</taxon>
        <taxon>Chiloscyllium</taxon>
    </lineage>
</organism>
<feature type="region of interest" description="Disordered" evidence="1">
    <location>
        <begin position="1"/>
        <end position="92"/>
    </location>
</feature>
<proteinExistence type="predicted"/>
<evidence type="ECO:0000313" key="3">
    <source>
        <dbReference type="Proteomes" id="UP000287033"/>
    </source>
</evidence>
<comment type="caution">
    <text evidence="2">The sequence shown here is derived from an EMBL/GenBank/DDBJ whole genome shotgun (WGS) entry which is preliminary data.</text>
</comment>
<dbReference type="EMBL" id="BEZZ01000867">
    <property type="protein sequence ID" value="GCC36685.1"/>
    <property type="molecule type" value="Genomic_DNA"/>
</dbReference>
<evidence type="ECO:0000256" key="1">
    <source>
        <dbReference type="SAM" id="MobiDB-lite"/>
    </source>
</evidence>
<feature type="region of interest" description="Disordered" evidence="1">
    <location>
        <begin position="176"/>
        <end position="218"/>
    </location>
</feature>